<organism evidence="1 2">
    <name type="scientific">Aureobasidium subglaciale (strain EXF-2481)</name>
    <name type="common">Aureobasidium pullulans var. subglaciale</name>
    <dbReference type="NCBI Taxonomy" id="1043005"/>
    <lineage>
        <taxon>Eukaryota</taxon>
        <taxon>Fungi</taxon>
        <taxon>Dikarya</taxon>
        <taxon>Ascomycota</taxon>
        <taxon>Pezizomycotina</taxon>
        <taxon>Dothideomycetes</taxon>
        <taxon>Dothideomycetidae</taxon>
        <taxon>Dothideales</taxon>
        <taxon>Saccotheciaceae</taxon>
        <taxon>Aureobasidium</taxon>
    </lineage>
</organism>
<reference evidence="1 2" key="1">
    <citation type="journal article" date="2014" name="BMC Genomics">
        <title>Genome sequencing of four Aureobasidium pullulans varieties: biotechnological potential, stress tolerance, and description of new species.</title>
        <authorList>
            <person name="Gostin Ar C."/>
            <person name="Ohm R.A."/>
            <person name="Kogej T."/>
            <person name="Sonjak S."/>
            <person name="Turk M."/>
            <person name="Zajc J."/>
            <person name="Zalar P."/>
            <person name="Grube M."/>
            <person name="Sun H."/>
            <person name="Han J."/>
            <person name="Sharma A."/>
            <person name="Chiniquy J."/>
            <person name="Ngan C.Y."/>
            <person name="Lipzen A."/>
            <person name="Barry K."/>
            <person name="Grigoriev I.V."/>
            <person name="Gunde-Cimerman N."/>
        </authorList>
    </citation>
    <scope>NUCLEOTIDE SEQUENCE [LARGE SCALE GENOMIC DNA]</scope>
    <source>
        <strain evidence="1 2">EXF-2481</strain>
    </source>
</reference>
<evidence type="ECO:0000313" key="1">
    <source>
        <dbReference type="EMBL" id="KEQ90956.1"/>
    </source>
</evidence>
<name>A0A074YVP8_AURSE</name>
<sequence>MIIPCITNFLPSDEVSWSLFRLLFFVISQFAWVTFFHVRQLTIKNWARGCLCGFIGNSLYPRSCITLWDSVLFIESGYWDKGLYPFSEGHSLCRKGLCLAILCLEFLSRLSCRTWAAIARGNVLGGQRVYVDMFVNCLFSLGFRWAGGSGWSLHSLQRDWSYVMDNLKGRIEQRRQKSSSSRNVSKSMFCWVLMVRPIVVCELWRACCSPERNSVQMVGGGQNATEKGRSFRQGLRLEPCAALAWDEQLVSTEMERVQVAFDSTTTSSSHSNRRRNWKFTICRTRRH</sequence>
<proteinExistence type="predicted"/>
<protein>
    <submittedName>
        <fullName evidence="1">Uncharacterized protein</fullName>
    </submittedName>
</protein>
<dbReference type="Proteomes" id="UP000030641">
    <property type="component" value="Unassembled WGS sequence"/>
</dbReference>
<dbReference type="AlphaFoldDB" id="A0A074YVP8"/>
<dbReference type="HOGENOM" id="CLU_969724_0_0_1"/>
<dbReference type="InParanoid" id="A0A074YVP8"/>
<dbReference type="GeneID" id="25368760"/>
<accession>A0A074YVP8</accession>
<dbReference type="EMBL" id="KL584783">
    <property type="protein sequence ID" value="KEQ90956.1"/>
    <property type="molecule type" value="Genomic_DNA"/>
</dbReference>
<evidence type="ECO:0000313" key="2">
    <source>
        <dbReference type="Proteomes" id="UP000030641"/>
    </source>
</evidence>
<dbReference type="RefSeq" id="XP_013339496.1">
    <property type="nucleotide sequence ID" value="XM_013484042.1"/>
</dbReference>
<gene>
    <name evidence="1" type="ORF">AUEXF2481DRAFT_518311</name>
</gene>
<dbReference type="OrthoDB" id="10432300at2759"/>
<keyword evidence="2" id="KW-1185">Reference proteome</keyword>